<dbReference type="PROSITE" id="PS50090">
    <property type="entry name" value="MYB_LIKE"/>
    <property type="match status" value="2"/>
</dbReference>
<dbReference type="InterPro" id="IPR009057">
    <property type="entry name" value="Homeodomain-like_sf"/>
</dbReference>
<dbReference type="RefSeq" id="XP_007294606.1">
    <property type="nucleotide sequence ID" value="XM_007294544.1"/>
</dbReference>
<dbReference type="InterPro" id="IPR051651">
    <property type="entry name" value="DMTF1_DNA-bind_reg"/>
</dbReference>
<sequence>MSRDEMETANGFDEVADARPTTEEERKEEDKKERKRLKTLRKLDKKRRRQSQQAPDSSMMDSSLMGSSIMEEYAAPEMAAEVEEKNPAHALPSSNGTNGHVKEMQEQEQKEPVEEAKSKQSRRGARSRKRRSKAEAAGTSAIDNTPQPAEPMNYEIESEDIVSAMKKGRLAKSQSTEAKVKKSKKSKKSNPESEVQPTLDEGEGAAVMNAQDQSNNLGQTPGKIKKAKQRSHRSPHKQSQNNAATDEDDSASNLYPSHKPAPYNLSASHSAVQEDTSEVEARIQNSAELLALEEAANEESAPKGPSKKALGKRKVSDTAMGSNSKRRKSKVKAAETAESTEYDFILSQIAPVANDAPEPRPRSRSHSVSSQSLTKLGETAARLYASQMENKRYSPAPSDASSLGPPPSSTYMASNMASSLQRRSTPIFTPINKLQSTASHIKPPEGNPDEPPSPQPEPSQPEPEPEPESEPSVEIPAQTPKAVQPRKRGLPAGKPESSQAKTKAKRKTLSRESSAAKTPKAKTLKNPVTSQVTPLPKGARLPDDDARAIEAAVQSYRDMNDLEQRDMNAIIQDDASKSKNRQFWTHMYEEVPNLPQVKILNRCRRQFHNFEARGSWTEEQDQDLKDAYERRPGKWKLIGAELNRFPEDCRDRWRNYLVCGDNQVKVSWDLREEEKLRRVVEGIAKGLRADKQFKSSTDIYSFMDWQRVSAEMGHKRSRLQCQIKWKKIQKREEEEPESPGEQDLVPIAKPGWRLESAEADANSMLPGEKLQMLYQIRDTKAGRQKSIPWYQIQQELGTSGRRMAFKIALRSMKELIEDHESMKLQEVVSALIDLYESAAPEEPDIMRGLRIGKSKRKRKYVSEDDNGEESNTIKKKRKSSKTESFSANGEGASTAATAEMKDDNDKTPPVSAKRPKKLRSRMKAQNSTESQETNDHVSDAGGDDIGPASQAIKKSKSTRKSPGQKAKKPITKARTSKRPPLSEYRVVESEDEEQVVMEDPIPNPAREHAVQPENEVQPDDEVQQEEDEDAPLDENDPQDDESRPYLDIPPPDEPEIPESEHEMDNGFQSGQNGYMMYEDEEDIEDDEYDYTRITHDQESVDLGDSHSIVANGFNNGSSDEMDSVEENIHLRLGREESVDLDTPRKQASYPVTHSGEDDDKFGLGVNGFNNRYVRTGSISSDASSIPAVAFEGQKGRARVKSMEL</sequence>
<dbReference type="PROSITE" id="PS51294">
    <property type="entry name" value="HTH_MYB"/>
    <property type="match status" value="1"/>
</dbReference>
<keyword evidence="2 7" id="KW-0238">DNA-binding</keyword>
<dbReference type="InParanoid" id="K1WPP8"/>
<dbReference type="PANTHER" id="PTHR46380:SF2">
    <property type="entry name" value="CYCLIN-D-BINDING MYB-LIKE TRANSCRIPTION FACTOR 1"/>
    <property type="match status" value="1"/>
</dbReference>
<dbReference type="PANTHER" id="PTHR46380">
    <property type="entry name" value="CYCLIN-D-BINDING MYB-LIKE TRANSCRIPTION FACTOR 1"/>
    <property type="match status" value="1"/>
</dbReference>
<evidence type="ECO:0000256" key="4">
    <source>
        <dbReference type="SAM" id="MobiDB-lite"/>
    </source>
</evidence>
<dbReference type="GeneID" id="18762652"/>
<dbReference type="Gene3D" id="1.10.10.60">
    <property type="entry name" value="Homeodomain-like"/>
    <property type="match status" value="1"/>
</dbReference>
<dbReference type="KEGG" id="mbe:MBM_06717"/>
<comment type="subcellular location">
    <subcellularLocation>
        <location evidence="1">Nucleus</location>
    </subcellularLocation>
</comment>
<keyword evidence="3" id="KW-0539">Nucleus</keyword>
<feature type="compositionally biased region" description="Low complexity" evidence="4">
    <location>
        <begin position="57"/>
        <end position="79"/>
    </location>
</feature>
<feature type="region of interest" description="Disordered" evidence="4">
    <location>
        <begin position="846"/>
        <end position="1073"/>
    </location>
</feature>
<feature type="compositionally biased region" description="Basic residues" evidence="4">
    <location>
        <begin position="119"/>
        <end position="132"/>
    </location>
</feature>
<dbReference type="SMART" id="SM00717">
    <property type="entry name" value="SANT"/>
    <property type="match status" value="2"/>
</dbReference>
<evidence type="ECO:0000259" key="6">
    <source>
        <dbReference type="PROSITE" id="PS51294"/>
    </source>
</evidence>
<evidence type="ECO:0000256" key="1">
    <source>
        <dbReference type="ARBA" id="ARBA00004123"/>
    </source>
</evidence>
<feature type="compositionally biased region" description="Polar residues" evidence="4">
    <location>
        <begin position="210"/>
        <end position="219"/>
    </location>
</feature>
<feature type="compositionally biased region" description="Basic residues" evidence="4">
    <location>
        <begin position="33"/>
        <end position="50"/>
    </location>
</feature>
<evidence type="ECO:0000256" key="3">
    <source>
        <dbReference type="ARBA" id="ARBA00023242"/>
    </source>
</evidence>
<accession>K1WPP8</accession>
<name>K1WPP8_MARBU</name>
<dbReference type="InterPro" id="IPR001005">
    <property type="entry name" value="SANT/Myb"/>
</dbReference>
<dbReference type="InterPro" id="IPR017930">
    <property type="entry name" value="Myb_dom"/>
</dbReference>
<dbReference type="Proteomes" id="UP000006753">
    <property type="component" value="Unassembled WGS sequence"/>
</dbReference>
<dbReference type="OMA" id="GIINRHP"/>
<feature type="compositionally biased region" description="Acidic residues" evidence="4">
    <location>
        <begin position="1016"/>
        <end position="1039"/>
    </location>
</feature>
<dbReference type="AlphaFoldDB" id="K1WPP8"/>
<feature type="compositionally biased region" description="Basic residues" evidence="4">
    <location>
        <begin position="913"/>
        <end position="922"/>
    </location>
</feature>
<feature type="compositionally biased region" description="Basic residues" evidence="4">
    <location>
        <begin position="223"/>
        <end position="236"/>
    </location>
</feature>
<feature type="compositionally biased region" description="Basic and acidic residues" evidence="4">
    <location>
        <begin position="100"/>
        <end position="118"/>
    </location>
</feature>
<keyword evidence="8" id="KW-1185">Reference proteome</keyword>
<evidence type="ECO:0000313" key="7">
    <source>
        <dbReference type="EMBL" id="EKD14956.1"/>
    </source>
</evidence>
<dbReference type="EMBL" id="JH921443">
    <property type="protein sequence ID" value="EKD14956.1"/>
    <property type="molecule type" value="Genomic_DNA"/>
</dbReference>
<protein>
    <submittedName>
        <fullName evidence="7">DNA-binding protein</fullName>
    </submittedName>
</protein>
<dbReference type="GO" id="GO:0000976">
    <property type="term" value="F:transcription cis-regulatory region binding"/>
    <property type="evidence" value="ECO:0007669"/>
    <property type="project" value="TreeGrafter"/>
</dbReference>
<dbReference type="OrthoDB" id="39591at2759"/>
<dbReference type="HOGENOM" id="CLU_270409_0_0_1"/>
<dbReference type="Pfam" id="PF00249">
    <property type="entry name" value="Myb_DNA-binding"/>
    <property type="match status" value="1"/>
</dbReference>
<dbReference type="GO" id="GO:0005634">
    <property type="term" value="C:nucleus"/>
    <property type="evidence" value="ECO:0007669"/>
    <property type="project" value="UniProtKB-SubCell"/>
</dbReference>
<feature type="compositionally biased region" description="Pro residues" evidence="4">
    <location>
        <begin position="445"/>
        <end position="462"/>
    </location>
</feature>
<dbReference type="eggNOG" id="KOG0051">
    <property type="taxonomic scope" value="Eukaryota"/>
</dbReference>
<organism evidence="7 8">
    <name type="scientific">Marssonina brunnea f. sp. multigermtubi (strain MB_m1)</name>
    <name type="common">Marssonina leaf spot fungus</name>
    <dbReference type="NCBI Taxonomy" id="1072389"/>
    <lineage>
        <taxon>Eukaryota</taxon>
        <taxon>Fungi</taxon>
        <taxon>Dikarya</taxon>
        <taxon>Ascomycota</taxon>
        <taxon>Pezizomycotina</taxon>
        <taxon>Leotiomycetes</taxon>
        <taxon>Helotiales</taxon>
        <taxon>Drepanopezizaceae</taxon>
        <taxon>Drepanopeziza</taxon>
    </lineage>
</organism>
<feature type="compositionally biased region" description="Basic and acidic residues" evidence="4">
    <location>
        <begin position="1126"/>
        <end position="1144"/>
    </location>
</feature>
<feature type="compositionally biased region" description="Polar residues" evidence="4">
    <location>
        <begin position="265"/>
        <end position="274"/>
    </location>
</feature>
<feature type="domain" description="Myb-like" evidence="5">
    <location>
        <begin position="660"/>
        <end position="729"/>
    </location>
</feature>
<feature type="compositionally biased region" description="Basic residues" evidence="4">
    <location>
        <begin position="965"/>
        <end position="977"/>
    </location>
</feature>
<evidence type="ECO:0000256" key="2">
    <source>
        <dbReference type="ARBA" id="ARBA00023125"/>
    </source>
</evidence>
<evidence type="ECO:0000313" key="8">
    <source>
        <dbReference type="Proteomes" id="UP000006753"/>
    </source>
</evidence>
<feature type="compositionally biased region" description="Basic residues" evidence="4">
    <location>
        <begin position="850"/>
        <end position="859"/>
    </location>
</feature>
<dbReference type="SUPFAM" id="SSF46689">
    <property type="entry name" value="Homeodomain-like"/>
    <property type="match status" value="1"/>
</dbReference>
<reference evidence="7 8" key="1">
    <citation type="journal article" date="2012" name="BMC Genomics">
        <title>Sequencing the genome of Marssonina brunnea reveals fungus-poplar co-evolution.</title>
        <authorList>
            <person name="Zhu S."/>
            <person name="Cao Y.-Z."/>
            <person name="Jiang C."/>
            <person name="Tan B.-Y."/>
            <person name="Wang Z."/>
            <person name="Feng S."/>
            <person name="Zhang L."/>
            <person name="Su X.-H."/>
            <person name="Brejova B."/>
            <person name="Vinar T."/>
            <person name="Xu M."/>
            <person name="Wang M.-X."/>
            <person name="Zhang S.-G."/>
            <person name="Huang M.-R."/>
            <person name="Wu R."/>
            <person name="Zhou Y."/>
        </authorList>
    </citation>
    <scope>NUCLEOTIDE SEQUENCE [LARGE SCALE GENOMIC DNA]</scope>
    <source>
        <strain evidence="7 8">MB_m1</strain>
    </source>
</reference>
<proteinExistence type="predicted"/>
<feature type="compositionally biased region" description="Basic and acidic residues" evidence="4">
    <location>
        <begin position="16"/>
        <end position="32"/>
    </location>
</feature>
<feature type="region of interest" description="Disordered" evidence="4">
    <location>
        <begin position="1098"/>
        <end position="1162"/>
    </location>
</feature>
<dbReference type="CDD" id="cd00167">
    <property type="entry name" value="SANT"/>
    <property type="match status" value="2"/>
</dbReference>
<feature type="compositionally biased region" description="Polar residues" evidence="4">
    <location>
        <begin position="409"/>
        <end position="439"/>
    </location>
</feature>
<gene>
    <name evidence="7" type="ORF">MBM_06717</name>
</gene>
<dbReference type="STRING" id="1072389.K1WPP8"/>
<feature type="compositionally biased region" description="Low complexity" evidence="4">
    <location>
        <begin position="285"/>
        <end position="294"/>
    </location>
</feature>
<feature type="region of interest" description="Disordered" evidence="4">
    <location>
        <begin position="1"/>
        <end position="542"/>
    </location>
</feature>
<feature type="domain" description="HTH myb-type" evidence="6">
    <location>
        <begin position="608"/>
        <end position="661"/>
    </location>
</feature>
<evidence type="ECO:0000259" key="5">
    <source>
        <dbReference type="PROSITE" id="PS50090"/>
    </source>
</evidence>
<dbReference type="GO" id="GO:0003700">
    <property type="term" value="F:DNA-binding transcription factor activity"/>
    <property type="evidence" value="ECO:0007669"/>
    <property type="project" value="TreeGrafter"/>
</dbReference>
<feature type="domain" description="Myb-like" evidence="5">
    <location>
        <begin position="613"/>
        <end position="657"/>
    </location>
</feature>